<protein>
    <recommendedName>
        <fullName evidence="3">Carboxypeptidase regulatory-like domain-containing protein</fullName>
    </recommendedName>
</protein>
<proteinExistence type="predicted"/>
<evidence type="ECO:0008006" key="3">
    <source>
        <dbReference type="Google" id="ProtNLM"/>
    </source>
</evidence>
<reference evidence="1 2" key="1">
    <citation type="journal article" date="2016" name="Nat. Commun.">
        <title>Thousands of microbial genomes shed light on interconnected biogeochemical processes in an aquifer system.</title>
        <authorList>
            <person name="Anantharaman K."/>
            <person name="Brown C.T."/>
            <person name="Hug L.A."/>
            <person name="Sharon I."/>
            <person name="Castelle C.J."/>
            <person name="Probst A.J."/>
            <person name="Thomas B.C."/>
            <person name="Singh A."/>
            <person name="Wilkins M.J."/>
            <person name="Karaoz U."/>
            <person name="Brodie E.L."/>
            <person name="Williams K.H."/>
            <person name="Hubbard S.S."/>
            <person name="Banfield J.F."/>
        </authorList>
    </citation>
    <scope>NUCLEOTIDE SEQUENCE [LARGE SCALE GENOMIC DNA]</scope>
</reference>
<accession>A0A1F4XK18</accession>
<dbReference type="AlphaFoldDB" id="A0A1F4XK18"/>
<evidence type="ECO:0000313" key="1">
    <source>
        <dbReference type="EMBL" id="OGC82052.1"/>
    </source>
</evidence>
<dbReference type="EMBL" id="MEWR01000011">
    <property type="protein sequence ID" value="OGC82052.1"/>
    <property type="molecule type" value="Genomic_DNA"/>
</dbReference>
<sequence>MESYPRQCRTSDGKNFTEEIATSQESGIRGIVLLGPTCPVMRDPPDPACDDKKFATSLVVTTADQSTVVKEFSSDANGAFSVSVSSGDYAIRSAVAANVLPYCSSDGIITVIKGSYTQATIHCDTGIR</sequence>
<name>A0A1F4XK18_9BACT</name>
<organism evidence="1 2">
    <name type="scientific">Candidatus Abawacabacteria bacterium RBG_16_42_10</name>
    <dbReference type="NCBI Taxonomy" id="1817814"/>
    <lineage>
        <taxon>Bacteria</taxon>
        <taxon>Candidatus Abawacaibacteriota</taxon>
    </lineage>
</organism>
<gene>
    <name evidence="1" type="ORF">A2V81_02775</name>
</gene>
<comment type="caution">
    <text evidence="1">The sequence shown here is derived from an EMBL/GenBank/DDBJ whole genome shotgun (WGS) entry which is preliminary data.</text>
</comment>
<dbReference type="Proteomes" id="UP000177614">
    <property type="component" value="Unassembled WGS sequence"/>
</dbReference>
<evidence type="ECO:0000313" key="2">
    <source>
        <dbReference type="Proteomes" id="UP000177614"/>
    </source>
</evidence>
<dbReference type="STRING" id="1817814.A2V81_02775"/>